<dbReference type="RefSeq" id="WP_211533952.1">
    <property type="nucleotide sequence ID" value="NZ_CP058560.1"/>
</dbReference>
<dbReference type="NCBIfam" id="TIGR01575">
    <property type="entry name" value="rimI"/>
    <property type="match status" value="1"/>
</dbReference>
<evidence type="ECO:0000313" key="5">
    <source>
        <dbReference type="Proteomes" id="UP000681041"/>
    </source>
</evidence>
<keyword evidence="2" id="KW-0012">Acyltransferase</keyword>
<dbReference type="AlphaFoldDB" id="A0A8T8K3D0"/>
<keyword evidence="4" id="KW-0687">Ribonucleoprotein</keyword>
<evidence type="ECO:0000313" key="4">
    <source>
        <dbReference type="EMBL" id="QUH23006.1"/>
    </source>
</evidence>
<evidence type="ECO:0000256" key="1">
    <source>
        <dbReference type="ARBA" id="ARBA00022679"/>
    </source>
</evidence>
<dbReference type="PROSITE" id="PS51186">
    <property type="entry name" value="GNAT"/>
    <property type="match status" value="1"/>
</dbReference>
<dbReference type="SUPFAM" id="SSF55729">
    <property type="entry name" value="Acyl-CoA N-acyltransferases (Nat)"/>
    <property type="match status" value="1"/>
</dbReference>
<dbReference type="InterPro" id="IPR016181">
    <property type="entry name" value="Acyl_CoA_acyltransferase"/>
</dbReference>
<proteinExistence type="predicted"/>
<reference evidence="4" key="1">
    <citation type="submission" date="2020-07" db="EMBL/GenBank/DDBJ databases">
        <title>Methanobacterium. sp. MethCan genome.</title>
        <authorList>
            <person name="Postec A."/>
            <person name="Quemeneur M."/>
        </authorList>
    </citation>
    <scope>NUCLEOTIDE SEQUENCE</scope>
    <source>
        <strain evidence="4">MethCAN</strain>
    </source>
</reference>
<dbReference type="OrthoDB" id="43754at2157"/>
<dbReference type="Pfam" id="PF00583">
    <property type="entry name" value="Acetyltransf_1"/>
    <property type="match status" value="1"/>
</dbReference>
<dbReference type="GO" id="GO:0004596">
    <property type="term" value="F:protein-N-terminal amino-acid acetyltransferase activity"/>
    <property type="evidence" value="ECO:0007669"/>
    <property type="project" value="InterPro"/>
</dbReference>
<dbReference type="PANTHER" id="PTHR23091">
    <property type="entry name" value="N-TERMINAL ACETYLTRANSFERASE"/>
    <property type="match status" value="1"/>
</dbReference>
<evidence type="ECO:0000256" key="2">
    <source>
        <dbReference type="ARBA" id="ARBA00023315"/>
    </source>
</evidence>
<sequence>MIIREFRLPDLKRILEIEEMSFDDPYPPSILKDIYNLGAGFLVAQQDNIIQGYIIFWIRFEDEGHIISLAVDQNYRRNQVGSQLVGMAEDMFTKYGLKNIKLEVRAENKGARNFYQSMGFNEEKIITAYYEDGENAIVMNKNLNNNSISQNMK</sequence>
<dbReference type="GO" id="GO:0005840">
    <property type="term" value="C:ribosome"/>
    <property type="evidence" value="ECO:0007669"/>
    <property type="project" value="UniProtKB-KW"/>
</dbReference>
<dbReference type="CDD" id="cd04301">
    <property type="entry name" value="NAT_SF"/>
    <property type="match status" value="1"/>
</dbReference>
<keyword evidence="5" id="KW-1185">Reference proteome</keyword>
<organism evidence="4 5">
    <name type="scientific">Methanobacterium alkalithermotolerans</name>
    <dbReference type="NCBI Taxonomy" id="2731220"/>
    <lineage>
        <taxon>Archaea</taxon>
        <taxon>Methanobacteriati</taxon>
        <taxon>Methanobacteriota</taxon>
        <taxon>Methanomada group</taxon>
        <taxon>Methanobacteria</taxon>
        <taxon>Methanobacteriales</taxon>
        <taxon>Methanobacteriaceae</taxon>
        <taxon>Methanobacterium</taxon>
    </lineage>
</organism>
<keyword evidence="4" id="KW-0689">Ribosomal protein</keyword>
<evidence type="ECO:0000259" key="3">
    <source>
        <dbReference type="PROSITE" id="PS51186"/>
    </source>
</evidence>
<keyword evidence="1" id="KW-0808">Transferase</keyword>
<dbReference type="InterPro" id="IPR006464">
    <property type="entry name" value="AcTrfase_RimI/Ard1"/>
</dbReference>
<protein>
    <submittedName>
        <fullName evidence="4">Ribosomal protein S18-alanine N-acetyltransferase</fullName>
    </submittedName>
</protein>
<dbReference type="GeneID" id="64819912"/>
<gene>
    <name evidence="4" type="primary">rimI</name>
    <name evidence="4" type="ORF">HYG87_04065</name>
</gene>
<dbReference type="PANTHER" id="PTHR23091:SF4">
    <property type="entry name" value="N-TERMINAL AMINO-ACID N(ALPHA)-ACETYLTRANSFERASE NATA"/>
    <property type="match status" value="1"/>
</dbReference>
<accession>A0A8T8K3D0</accession>
<name>A0A8T8K3D0_9EURY</name>
<dbReference type="InterPro" id="IPR000182">
    <property type="entry name" value="GNAT_dom"/>
</dbReference>
<dbReference type="Proteomes" id="UP000681041">
    <property type="component" value="Chromosome"/>
</dbReference>
<dbReference type="Gene3D" id="3.40.630.30">
    <property type="match status" value="1"/>
</dbReference>
<dbReference type="EMBL" id="CP058560">
    <property type="protein sequence ID" value="QUH23006.1"/>
    <property type="molecule type" value="Genomic_DNA"/>
</dbReference>
<feature type="domain" description="N-acetyltransferase" evidence="3">
    <location>
        <begin position="1"/>
        <end position="144"/>
    </location>
</feature>
<dbReference type="InterPro" id="IPR045047">
    <property type="entry name" value="Ard1-like"/>
</dbReference>
<dbReference type="KEGG" id="meme:HYG87_04065"/>
<dbReference type="GO" id="GO:0031415">
    <property type="term" value="C:NatA complex"/>
    <property type="evidence" value="ECO:0007669"/>
    <property type="project" value="InterPro"/>
</dbReference>